<dbReference type="PANTHER" id="PTHR31672">
    <property type="entry name" value="BNACNNG10540D PROTEIN"/>
    <property type="match status" value="1"/>
</dbReference>
<evidence type="ECO:0000313" key="3">
    <source>
        <dbReference type="Proteomes" id="UP000554482"/>
    </source>
</evidence>
<keyword evidence="3" id="KW-1185">Reference proteome</keyword>
<feature type="domain" description="F-box" evidence="1">
    <location>
        <begin position="67"/>
        <end position="112"/>
    </location>
</feature>
<reference evidence="2 3" key="1">
    <citation type="submission" date="2020-06" db="EMBL/GenBank/DDBJ databases">
        <title>Transcriptomic and genomic resources for Thalictrum thalictroides and T. hernandezii: Facilitating candidate gene discovery in an emerging model plant lineage.</title>
        <authorList>
            <person name="Arias T."/>
            <person name="Riano-Pachon D.M."/>
            <person name="Di Stilio V.S."/>
        </authorList>
    </citation>
    <scope>NUCLEOTIDE SEQUENCE [LARGE SCALE GENOMIC DNA]</scope>
    <source>
        <strain evidence="3">cv. WT478/WT964</strain>
        <tissue evidence="2">Leaves</tissue>
    </source>
</reference>
<dbReference type="InterPro" id="IPR013187">
    <property type="entry name" value="F-box-assoc_dom_typ3"/>
</dbReference>
<name>A0A7J6WH41_THATH</name>
<dbReference type="NCBIfam" id="TIGR01640">
    <property type="entry name" value="F_box_assoc_1"/>
    <property type="match status" value="1"/>
</dbReference>
<dbReference type="SUPFAM" id="SSF81383">
    <property type="entry name" value="F-box domain"/>
    <property type="match status" value="1"/>
</dbReference>
<dbReference type="InterPro" id="IPR050796">
    <property type="entry name" value="SCF_F-box_component"/>
</dbReference>
<dbReference type="Gene3D" id="1.20.1280.50">
    <property type="match status" value="1"/>
</dbReference>
<dbReference type="InterPro" id="IPR036047">
    <property type="entry name" value="F-box-like_dom_sf"/>
</dbReference>
<proteinExistence type="predicted"/>
<dbReference type="EMBL" id="JABWDY010015672">
    <property type="protein sequence ID" value="KAF5196669.1"/>
    <property type="molecule type" value="Genomic_DNA"/>
</dbReference>
<dbReference type="OrthoDB" id="692435at2759"/>
<dbReference type="InterPro" id="IPR001810">
    <property type="entry name" value="F-box_dom"/>
</dbReference>
<sequence length="452" mass="52081">MDIRLSCMTWLHILYDQLRQTFTPKHRISSLLFNDRSFLDDSSICHNSLSSNDPCDDPRDNISSLHENSLFLLPDDIIINIFSRLDAECVFQCSRVCRSLSVILSSPYFNFVHCSRATPSLIVHCLGWQPKHDESGVDGNTIIHYVDVVSGNIVELRMKIKSRNVWPNIEYMPFLVGSYNGLLLFRNLSDVDSVSFLWNPVTQEQVTVIAPKVDYHVCGFFLNSQTGEFRVLYMRYNLPISQCLILSLRTNLLREVSFCSLFPCTRRPPVILNRKLHWIVRKDLSNPRCHSSSLCSKLILVFKIDSEVFSTIPHPQIENCTYGRHRRMHLLEMEGRLCVCDVTSATDLDLWVLQEKKVWIKMHKISTKSVAPEGMQREDALYTQPYLEALCIQNNELLLKCLSWKLYYYNLKQKTFRAINTGYFGWACLSSVVVHSNSIASPHADEIIILSG</sequence>
<evidence type="ECO:0000313" key="2">
    <source>
        <dbReference type="EMBL" id="KAF5196669.1"/>
    </source>
</evidence>
<comment type="caution">
    <text evidence="2">The sequence shown here is derived from an EMBL/GenBank/DDBJ whole genome shotgun (WGS) entry which is preliminary data.</text>
</comment>
<accession>A0A7J6WH41</accession>
<dbReference type="PROSITE" id="PS50181">
    <property type="entry name" value="FBOX"/>
    <property type="match status" value="1"/>
</dbReference>
<dbReference type="Proteomes" id="UP000554482">
    <property type="component" value="Unassembled WGS sequence"/>
</dbReference>
<protein>
    <recommendedName>
        <fullName evidence="1">F-box domain-containing protein</fullName>
    </recommendedName>
</protein>
<dbReference type="AlphaFoldDB" id="A0A7J6WH41"/>
<gene>
    <name evidence="2" type="ORF">FRX31_013744</name>
</gene>
<organism evidence="2 3">
    <name type="scientific">Thalictrum thalictroides</name>
    <name type="common">Rue-anemone</name>
    <name type="synonym">Anemone thalictroides</name>
    <dbReference type="NCBI Taxonomy" id="46969"/>
    <lineage>
        <taxon>Eukaryota</taxon>
        <taxon>Viridiplantae</taxon>
        <taxon>Streptophyta</taxon>
        <taxon>Embryophyta</taxon>
        <taxon>Tracheophyta</taxon>
        <taxon>Spermatophyta</taxon>
        <taxon>Magnoliopsida</taxon>
        <taxon>Ranunculales</taxon>
        <taxon>Ranunculaceae</taxon>
        <taxon>Thalictroideae</taxon>
        <taxon>Thalictrum</taxon>
    </lineage>
</organism>
<dbReference type="InterPro" id="IPR017451">
    <property type="entry name" value="F-box-assoc_interact_dom"/>
</dbReference>
<dbReference type="Pfam" id="PF08268">
    <property type="entry name" value="FBA_3"/>
    <property type="match status" value="1"/>
</dbReference>
<dbReference type="PANTHER" id="PTHR31672:SF13">
    <property type="entry name" value="F-BOX PROTEIN CPR30-LIKE"/>
    <property type="match status" value="1"/>
</dbReference>
<dbReference type="Pfam" id="PF12937">
    <property type="entry name" value="F-box-like"/>
    <property type="match status" value="1"/>
</dbReference>
<dbReference type="SMART" id="SM00256">
    <property type="entry name" value="FBOX"/>
    <property type="match status" value="1"/>
</dbReference>
<evidence type="ECO:0000259" key="1">
    <source>
        <dbReference type="PROSITE" id="PS50181"/>
    </source>
</evidence>